<keyword evidence="5" id="KW-0539">Nucleus</keyword>
<evidence type="ECO:0000313" key="10">
    <source>
        <dbReference type="EMBL" id="RBR25133.1"/>
    </source>
</evidence>
<sequence length="966" mass="107077">MASRQGAAGLSIVVRLGDGIDSLCDHIHNSNHPSWCLEWLKFALLRNDDLPHEVSSSRNFIKTKAHLEALNISAKKAMGDYSKPLWDSHVQRSSILDPSGVLHRVSIELFITLPASWPLYARLLIFEAFREAGMLSDDARVFPKRISSLEVTAVAHIADLTKLTVDFMEMWSFIAIATASRLVQGAQGFSMEEILPQDSIFAGADFLGDAFMDLLKAKVKGIYPLQVFETLPEEEFEAFVRSYWEGCMDSHCPGAASVRKLSIFCSIDQWWLYNSLSFVQRVYELASIFDPIVDKIVTLLGSQIESVDLVPGKSHFVLDSSFGQKPYLNARLKAAVQLLTPSTTTHILSDNLNYRIRLPGIQLFSAVHSRIARASYGVLSESEGSIIWLVNKRFLRAIICLLANRIDEAYHHKPFRFLTQSFGQVNRVHVYRKMGDELQVQFMCTMKWPGASIESQFEMMTLGSGRGLELDFAWDGVNMEFSVFSNGVQPEGLHSPTAQTVGAMAAETPKLLWNPDNVKDVAESVGISSLNEEALKCLTQDVEYRVGQVIVEALRFMRASRRTTLTVNDISLALKALDVEPLYGYDSTRPLRYGEASLGPGQPLFYIEDEEVDFEKLINAPLPKVPRDMGFTAHWLAIEGVQPSIPQNPTTSESRSQELLPKGPGANPALSALAGNDNVSMKPSVKHIVSKELILYFDKIQAAVLDDNPDEEVVRLRQAALGSVRDDPGLHQLIPYFITFIMDRVTHHLDDTFTLKQMMELTNALIENKSLFLDPYASPLSAPALTCLMARKLGTDEGTDALKEQYDLRQLAASLVGQIARKYSASNTLLRPKLTRTCLKYFLDPTKPPAVLYGAIHGLLEAGGPEAIRVLVLRNLKTFDSGILQPLKEKAEGTVDYEMLVQGIVQAVGSLADHISSDANGVNGTTSAEGETSELKEFIGPIIGEKIASSGNRRLIRTILDARNLE</sequence>
<evidence type="ECO:0000256" key="2">
    <source>
        <dbReference type="ARBA" id="ARBA00007688"/>
    </source>
</evidence>
<dbReference type="Gene3D" id="1.10.20.10">
    <property type="entry name" value="Histone, subunit A"/>
    <property type="match status" value="1"/>
</dbReference>
<evidence type="ECO:0000313" key="11">
    <source>
        <dbReference type="Proteomes" id="UP000253153"/>
    </source>
</evidence>
<comment type="subcellular location">
    <subcellularLocation>
        <location evidence="1">Nucleus</location>
    </subcellularLocation>
</comment>
<dbReference type="RefSeq" id="XP_031019724.1">
    <property type="nucleotide sequence ID" value="XM_031156191.1"/>
</dbReference>
<protein>
    <recommendedName>
        <fullName evidence="6">TBP-associated factor 6</fullName>
    </recommendedName>
    <alternativeName>
        <fullName evidence="7">Transcription initiation factor TFIID subunit 6</fullName>
    </alternativeName>
</protein>
<dbReference type="Gene3D" id="1.25.40.770">
    <property type="entry name" value="TAF6, C-terminal HEAT repeat domain"/>
    <property type="match status" value="1"/>
</dbReference>
<dbReference type="GO" id="GO:0000124">
    <property type="term" value="C:SAGA complex"/>
    <property type="evidence" value="ECO:0007669"/>
    <property type="project" value="InterPro"/>
</dbReference>
<feature type="region of interest" description="Disordered" evidence="8">
    <location>
        <begin position="642"/>
        <end position="667"/>
    </location>
</feature>
<evidence type="ECO:0000256" key="1">
    <source>
        <dbReference type="ARBA" id="ARBA00004123"/>
    </source>
</evidence>
<reference evidence="10 11" key="1">
    <citation type="submission" date="2018-06" db="EMBL/GenBank/DDBJ databases">
        <title>Fusarium incarnatum-equiseti species complex species 28.</title>
        <authorList>
            <person name="Gardiner D.M."/>
        </authorList>
    </citation>
    <scope>NUCLEOTIDE SEQUENCE [LARGE SCALE GENOMIC DNA]</scope>
    <source>
        <strain evidence="10 11">FIESC_28</strain>
    </source>
</reference>
<keyword evidence="4" id="KW-0804">Transcription</keyword>
<dbReference type="GeneID" id="41991487"/>
<evidence type="ECO:0000256" key="5">
    <source>
        <dbReference type="ARBA" id="ARBA00023242"/>
    </source>
</evidence>
<feature type="compositionally biased region" description="Polar residues" evidence="8">
    <location>
        <begin position="644"/>
        <end position="654"/>
    </location>
</feature>
<evidence type="ECO:0000256" key="3">
    <source>
        <dbReference type="ARBA" id="ARBA00023015"/>
    </source>
</evidence>
<dbReference type="GO" id="GO:0051123">
    <property type="term" value="P:RNA polymerase II preinitiation complex assembly"/>
    <property type="evidence" value="ECO:0007669"/>
    <property type="project" value="TreeGrafter"/>
</dbReference>
<dbReference type="SMART" id="SM00803">
    <property type="entry name" value="TAF"/>
    <property type="match status" value="1"/>
</dbReference>
<dbReference type="GO" id="GO:0005669">
    <property type="term" value="C:transcription factor TFIID complex"/>
    <property type="evidence" value="ECO:0007669"/>
    <property type="project" value="InterPro"/>
</dbReference>
<dbReference type="InterPro" id="IPR046344">
    <property type="entry name" value="TAF6_C_sf"/>
</dbReference>
<feature type="domain" description="TATA box binding protein associated factor (TAF) histone-like fold" evidence="9">
    <location>
        <begin position="512"/>
        <end position="575"/>
    </location>
</feature>
<keyword evidence="3" id="KW-0805">Transcription regulation</keyword>
<dbReference type="AlphaFoldDB" id="A0A366S727"/>
<evidence type="ECO:0000259" key="9">
    <source>
        <dbReference type="SMART" id="SM00803"/>
    </source>
</evidence>
<evidence type="ECO:0000256" key="4">
    <source>
        <dbReference type="ARBA" id="ARBA00023163"/>
    </source>
</evidence>
<dbReference type="CDD" id="cd22931">
    <property type="entry name" value="HFD_TAF6"/>
    <property type="match status" value="1"/>
</dbReference>
<dbReference type="PANTHER" id="PTHR10221:SF9">
    <property type="entry name" value="TRANSCRIPTION INITIATION FACTOR TFIID SUBUNIT 6"/>
    <property type="match status" value="1"/>
</dbReference>
<dbReference type="GO" id="GO:0003713">
    <property type="term" value="F:transcription coactivator activity"/>
    <property type="evidence" value="ECO:0007669"/>
    <property type="project" value="TreeGrafter"/>
</dbReference>
<dbReference type="InterPro" id="IPR037796">
    <property type="entry name" value="TAF6"/>
</dbReference>
<dbReference type="GO" id="GO:0046982">
    <property type="term" value="F:protein heterodimerization activity"/>
    <property type="evidence" value="ECO:0007669"/>
    <property type="project" value="InterPro"/>
</dbReference>
<organism evidence="10 11">
    <name type="scientific">Fusarium coffeatum</name>
    <dbReference type="NCBI Taxonomy" id="231269"/>
    <lineage>
        <taxon>Eukaryota</taxon>
        <taxon>Fungi</taxon>
        <taxon>Dikarya</taxon>
        <taxon>Ascomycota</taxon>
        <taxon>Pezizomycotina</taxon>
        <taxon>Sordariomycetes</taxon>
        <taxon>Hypocreomycetidae</taxon>
        <taxon>Hypocreales</taxon>
        <taxon>Nectriaceae</taxon>
        <taxon>Fusarium</taxon>
        <taxon>Fusarium incarnatum-equiseti species complex</taxon>
    </lineage>
</organism>
<comment type="similarity">
    <text evidence="2">Belongs to the TAF6 family.</text>
</comment>
<accession>A0A366S727</accession>
<dbReference type="Proteomes" id="UP000253153">
    <property type="component" value="Unassembled WGS sequence"/>
</dbReference>
<dbReference type="GO" id="GO:0046695">
    <property type="term" value="C:SLIK (SAGA-like) complex"/>
    <property type="evidence" value="ECO:0007669"/>
    <property type="project" value="InterPro"/>
</dbReference>
<dbReference type="SUPFAM" id="SSF47113">
    <property type="entry name" value="Histone-fold"/>
    <property type="match status" value="1"/>
</dbReference>
<dbReference type="GO" id="GO:0006325">
    <property type="term" value="P:chromatin organization"/>
    <property type="evidence" value="ECO:0007669"/>
    <property type="project" value="UniProtKB-ARBA"/>
</dbReference>
<evidence type="ECO:0000256" key="6">
    <source>
        <dbReference type="ARBA" id="ARBA00076308"/>
    </source>
</evidence>
<dbReference type="Pfam" id="PF07571">
    <property type="entry name" value="TAF6_C"/>
    <property type="match status" value="1"/>
</dbReference>
<dbReference type="Pfam" id="PF02969">
    <property type="entry name" value="TAF"/>
    <property type="match status" value="1"/>
</dbReference>
<name>A0A366S727_9HYPO</name>
<comment type="caution">
    <text evidence="10">The sequence shown here is derived from an EMBL/GenBank/DDBJ whole genome shotgun (WGS) entry which is preliminary data.</text>
</comment>
<dbReference type="InterPro" id="IPR011442">
    <property type="entry name" value="TAF6_C"/>
</dbReference>
<evidence type="ECO:0000256" key="8">
    <source>
        <dbReference type="SAM" id="MobiDB-lite"/>
    </source>
</evidence>
<dbReference type="EMBL" id="QKXC01000043">
    <property type="protein sequence ID" value="RBR25133.1"/>
    <property type="molecule type" value="Genomic_DNA"/>
</dbReference>
<dbReference type="CDD" id="cd08050">
    <property type="entry name" value="TAF6C"/>
    <property type="match status" value="1"/>
</dbReference>
<dbReference type="InterPro" id="IPR009072">
    <property type="entry name" value="Histone-fold"/>
</dbReference>
<evidence type="ECO:0000256" key="7">
    <source>
        <dbReference type="ARBA" id="ARBA00093655"/>
    </source>
</evidence>
<dbReference type="PANTHER" id="PTHR10221">
    <property type="entry name" value="TRANSCRIPTION INITIATION FACTOR TFIID SUBUNIT 6"/>
    <property type="match status" value="1"/>
</dbReference>
<dbReference type="FunFam" id="1.10.20.10:FF:000033">
    <property type="entry name" value="Transcription initiation factor TFIID complex subunit"/>
    <property type="match status" value="1"/>
</dbReference>
<proteinExistence type="inferred from homology"/>
<gene>
    <name evidence="10" type="ORF">FIESC28_02041</name>
</gene>
<dbReference type="OrthoDB" id="361039at2759"/>
<keyword evidence="11" id="KW-1185">Reference proteome</keyword>
<dbReference type="InterPro" id="IPR004823">
    <property type="entry name" value="TAF_TATA-bd_Histone-like_dom"/>
</dbReference>
<dbReference type="GO" id="GO:0016251">
    <property type="term" value="F:RNA polymerase II general transcription initiation factor activity"/>
    <property type="evidence" value="ECO:0007669"/>
    <property type="project" value="InterPro"/>
</dbReference>